<evidence type="ECO:0000313" key="10">
    <source>
        <dbReference type="Proteomes" id="UP000223968"/>
    </source>
</evidence>
<keyword evidence="6" id="KW-0539">Nucleus</keyword>
<proteinExistence type="predicted"/>
<dbReference type="PANTHER" id="PTHR46910:SF3">
    <property type="entry name" value="HALOTOLERANCE PROTEIN 9-RELATED"/>
    <property type="match status" value="1"/>
</dbReference>
<sequence length="723" mass="81396">MAARLSYNSGNNWKEVFRLHQVSFERYIQYVQTTSTRRSHVNRACEPCRLRKTKCNGQQPCNGCQSHAVQCIYRAGNARKRRKTLPQNSEFPTSLTASSIPKNAENSSPRVVSELVQFKQHQALRVGIGVSNPETGSFQFYDGGNRSLVPFLLHPENLRASQKKLIRYIQSPGSTVPDGIEKWGIERFMFSVESSDVGEWPKSPEAYFPKDMGISFIHAYFKIMHPQMPVLSYSDIMHTWDRLWEPPRPGKCTLKGKELLYMVLAIGARVSNAKGQRTAEWADLWSEHFSRRADNYTVMFQEPSVKGTHFMLLKAMYALQVMRPNESYLYFGYAARSVLALGINRSQVTDGNNLSMHRLRLTFWTIFANEKMSALFIGRPSGLNEDQIDTAYPEDLLFTTPEAGNDLYSHPAAECAWVRAMSEVGKVADKVSIGTYSPTSMRKISDVTKSEQILLKCDAELKSVAQSLPSYLHFFDENLPIGESWQEVQRISLGLNYYLTQMLMHRPTLIYATFFGSTEEAEKNAAGLLNIQDSLDESISAARNLNLAHDVYCKRYPDIRFDVSWATFLASACITLLYDVLDPRTATQHAKAAFVTVERGIHCLDEIEHIGPLTGKAISMDIMKVAKDALVSIGHSFEPDQNLIDTFPWLLDNPGYVNSTSEAAADQPTVQPDFVNSSDMLNQSAFNTTGLGTEATNSGPEINYMSHRLENGFNNSNIPESLF</sequence>
<dbReference type="Pfam" id="PF04082">
    <property type="entry name" value="Fungal_trans"/>
    <property type="match status" value="1"/>
</dbReference>
<dbReference type="STRING" id="1447875.A0A2B7WGR1"/>
<keyword evidence="4" id="KW-0238">DNA-binding</keyword>
<dbReference type="GO" id="GO:0006351">
    <property type="term" value="P:DNA-templated transcription"/>
    <property type="evidence" value="ECO:0007669"/>
    <property type="project" value="InterPro"/>
</dbReference>
<keyword evidence="3" id="KW-0805">Transcription regulation</keyword>
<evidence type="ECO:0000256" key="3">
    <source>
        <dbReference type="ARBA" id="ARBA00023015"/>
    </source>
</evidence>
<gene>
    <name evidence="9" type="ORF">AJ79_09930</name>
</gene>
<dbReference type="GO" id="GO:0005634">
    <property type="term" value="C:nucleus"/>
    <property type="evidence" value="ECO:0007669"/>
    <property type="project" value="UniProtKB-SubCell"/>
</dbReference>
<dbReference type="EMBL" id="PDNB01000321">
    <property type="protein sequence ID" value="PGG95660.1"/>
    <property type="molecule type" value="Genomic_DNA"/>
</dbReference>
<feature type="compositionally biased region" description="Polar residues" evidence="7">
    <location>
        <begin position="85"/>
        <end position="105"/>
    </location>
</feature>
<evidence type="ECO:0000256" key="2">
    <source>
        <dbReference type="ARBA" id="ARBA00022723"/>
    </source>
</evidence>
<dbReference type="InterPro" id="IPR050987">
    <property type="entry name" value="AtrR-like"/>
</dbReference>
<keyword evidence="10" id="KW-1185">Reference proteome</keyword>
<dbReference type="Pfam" id="PF00172">
    <property type="entry name" value="Zn_clus"/>
    <property type="match status" value="1"/>
</dbReference>
<dbReference type="CDD" id="cd00067">
    <property type="entry name" value="GAL4"/>
    <property type="match status" value="1"/>
</dbReference>
<keyword evidence="2" id="KW-0479">Metal-binding</keyword>
<dbReference type="PANTHER" id="PTHR46910">
    <property type="entry name" value="TRANSCRIPTION FACTOR PDR1"/>
    <property type="match status" value="1"/>
</dbReference>
<evidence type="ECO:0000256" key="1">
    <source>
        <dbReference type="ARBA" id="ARBA00004123"/>
    </source>
</evidence>
<name>A0A2B7WGR1_9EURO</name>
<evidence type="ECO:0000256" key="6">
    <source>
        <dbReference type="ARBA" id="ARBA00023242"/>
    </source>
</evidence>
<dbReference type="InterPro" id="IPR007219">
    <property type="entry name" value="XnlR_reg_dom"/>
</dbReference>
<evidence type="ECO:0000256" key="7">
    <source>
        <dbReference type="SAM" id="MobiDB-lite"/>
    </source>
</evidence>
<organism evidence="9 10">
    <name type="scientific">Helicocarpus griseus UAMH5409</name>
    <dbReference type="NCBI Taxonomy" id="1447875"/>
    <lineage>
        <taxon>Eukaryota</taxon>
        <taxon>Fungi</taxon>
        <taxon>Dikarya</taxon>
        <taxon>Ascomycota</taxon>
        <taxon>Pezizomycotina</taxon>
        <taxon>Eurotiomycetes</taxon>
        <taxon>Eurotiomycetidae</taxon>
        <taxon>Onygenales</taxon>
        <taxon>Ajellomycetaceae</taxon>
        <taxon>Helicocarpus</taxon>
    </lineage>
</organism>
<evidence type="ECO:0000259" key="8">
    <source>
        <dbReference type="PROSITE" id="PS50048"/>
    </source>
</evidence>
<dbReference type="GO" id="GO:0000981">
    <property type="term" value="F:DNA-binding transcription factor activity, RNA polymerase II-specific"/>
    <property type="evidence" value="ECO:0007669"/>
    <property type="project" value="InterPro"/>
</dbReference>
<dbReference type="Proteomes" id="UP000223968">
    <property type="component" value="Unassembled WGS sequence"/>
</dbReference>
<dbReference type="GO" id="GO:0008270">
    <property type="term" value="F:zinc ion binding"/>
    <property type="evidence" value="ECO:0007669"/>
    <property type="project" value="InterPro"/>
</dbReference>
<evidence type="ECO:0000256" key="5">
    <source>
        <dbReference type="ARBA" id="ARBA00023163"/>
    </source>
</evidence>
<feature type="region of interest" description="Disordered" evidence="7">
    <location>
        <begin position="82"/>
        <end position="105"/>
    </location>
</feature>
<feature type="domain" description="Zn(2)-C6 fungal-type" evidence="8">
    <location>
        <begin position="44"/>
        <end position="73"/>
    </location>
</feature>
<accession>A0A2B7WGR1</accession>
<keyword evidence="5" id="KW-0804">Transcription</keyword>
<dbReference type="GO" id="GO:0003677">
    <property type="term" value="F:DNA binding"/>
    <property type="evidence" value="ECO:0007669"/>
    <property type="project" value="UniProtKB-KW"/>
</dbReference>
<dbReference type="SMART" id="SM00906">
    <property type="entry name" value="Fungal_trans"/>
    <property type="match status" value="1"/>
</dbReference>
<dbReference type="CDD" id="cd12148">
    <property type="entry name" value="fungal_TF_MHR"/>
    <property type="match status" value="1"/>
</dbReference>
<evidence type="ECO:0000256" key="4">
    <source>
        <dbReference type="ARBA" id="ARBA00023125"/>
    </source>
</evidence>
<evidence type="ECO:0000313" key="9">
    <source>
        <dbReference type="EMBL" id="PGG95660.1"/>
    </source>
</evidence>
<dbReference type="InterPro" id="IPR001138">
    <property type="entry name" value="Zn2Cys6_DnaBD"/>
</dbReference>
<dbReference type="SUPFAM" id="SSF57701">
    <property type="entry name" value="Zn2/Cys6 DNA-binding domain"/>
    <property type="match status" value="1"/>
</dbReference>
<dbReference type="InterPro" id="IPR036864">
    <property type="entry name" value="Zn2-C6_fun-type_DNA-bd_sf"/>
</dbReference>
<comment type="caution">
    <text evidence="9">The sequence shown here is derived from an EMBL/GenBank/DDBJ whole genome shotgun (WGS) entry which is preliminary data.</text>
</comment>
<dbReference type="OrthoDB" id="5296287at2759"/>
<dbReference type="AlphaFoldDB" id="A0A2B7WGR1"/>
<dbReference type="PROSITE" id="PS50048">
    <property type="entry name" value="ZN2_CY6_FUNGAL_2"/>
    <property type="match status" value="1"/>
</dbReference>
<reference evidence="9 10" key="1">
    <citation type="submission" date="2017-10" db="EMBL/GenBank/DDBJ databases">
        <title>Comparative genomics in systemic dimorphic fungi from Ajellomycetaceae.</title>
        <authorList>
            <person name="Munoz J.F."/>
            <person name="Mcewen J.G."/>
            <person name="Clay O.K."/>
            <person name="Cuomo C.A."/>
        </authorList>
    </citation>
    <scope>NUCLEOTIDE SEQUENCE [LARGE SCALE GENOMIC DNA]</scope>
    <source>
        <strain evidence="9 10">UAMH5409</strain>
    </source>
</reference>
<dbReference type="PROSITE" id="PS00463">
    <property type="entry name" value="ZN2_CY6_FUNGAL_1"/>
    <property type="match status" value="1"/>
</dbReference>
<dbReference type="SMART" id="SM00066">
    <property type="entry name" value="GAL4"/>
    <property type="match status" value="1"/>
</dbReference>
<dbReference type="Gene3D" id="4.10.240.10">
    <property type="entry name" value="Zn(2)-C6 fungal-type DNA-binding domain"/>
    <property type="match status" value="1"/>
</dbReference>
<comment type="subcellular location">
    <subcellularLocation>
        <location evidence="1">Nucleus</location>
    </subcellularLocation>
</comment>
<protein>
    <recommendedName>
        <fullName evidence="8">Zn(2)-C6 fungal-type domain-containing protein</fullName>
    </recommendedName>
</protein>